<dbReference type="GO" id="GO:0030313">
    <property type="term" value="C:cell envelope"/>
    <property type="evidence" value="ECO:0007669"/>
    <property type="project" value="UniProtKB-SubCell"/>
</dbReference>
<evidence type="ECO:0000256" key="1">
    <source>
        <dbReference type="ARBA" id="ARBA00004196"/>
    </source>
</evidence>
<dbReference type="GO" id="GO:0030246">
    <property type="term" value="F:carbohydrate binding"/>
    <property type="evidence" value="ECO:0007669"/>
    <property type="project" value="UniProtKB-ARBA"/>
</dbReference>
<evidence type="ECO:0000313" key="6">
    <source>
        <dbReference type="Proteomes" id="UP000000784"/>
    </source>
</evidence>
<accession>A9C0B8</accession>
<dbReference type="InterPro" id="IPR025997">
    <property type="entry name" value="SBP_2_dom"/>
</dbReference>
<dbReference type="CDD" id="cd06324">
    <property type="entry name" value="PBP1_ABC_sugar_binding-like"/>
    <property type="match status" value="1"/>
</dbReference>
<dbReference type="PANTHER" id="PTHR46847:SF2">
    <property type="entry name" value="ABC TRANSPORTER SUGAR-BINDING PROTEIN"/>
    <property type="match status" value="1"/>
</dbReference>
<dbReference type="Pfam" id="PF13407">
    <property type="entry name" value="Peripla_BP_4"/>
    <property type="match status" value="1"/>
</dbReference>
<gene>
    <name evidence="5" type="ordered locus">Daci_4053</name>
</gene>
<evidence type="ECO:0000313" key="5">
    <source>
        <dbReference type="EMBL" id="ABX36684.1"/>
    </source>
</evidence>
<comment type="subcellular location">
    <subcellularLocation>
        <location evidence="1">Cell envelope</location>
    </subcellularLocation>
</comment>
<dbReference type="KEGG" id="dac:Daci_4053"/>
<organism evidence="5 6">
    <name type="scientific">Delftia acidovorans (strain DSM 14801 / SPH-1)</name>
    <dbReference type="NCBI Taxonomy" id="398578"/>
    <lineage>
        <taxon>Bacteria</taxon>
        <taxon>Pseudomonadati</taxon>
        <taxon>Pseudomonadota</taxon>
        <taxon>Betaproteobacteria</taxon>
        <taxon>Burkholderiales</taxon>
        <taxon>Comamonadaceae</taxon>
        <taxon>Delftia</taxon>
    </lineage>
</organism>
<comment type="similarity">
    <text evidence="2">Belongs to the bacterial solute-binding protein 2 family.</text>
</comment>
<dbReference type="SUPFAM" id="SSF53822">
    <property type="entry name" value="Periplasmic binding protein-like I"/>
    <property type="match status" value="1"/>
</dbReference>
<keyword evidence="3" id="KW-0732">Signal</keyword>
<sequence>MIPAAPSSGRPGGLHRGVLPWALRMTYMAWVMGVLAQSAAAAAQSVVFINPGRSDESYWTTVSEAMQDAASSLGMQLQVRYAQRDHLRPIEIARQIAALPKAQRPRYVMFTNDYSVAPEILRTLEAAGIDSFMAFSGVPETLRGQTGVARERYRHWLGSLEPGAEEAGYLTAKSLFAAARASGQARAADGRLHMVAIAGDRSTPSSVERNAGMRRAAAEASDVVLQQEVFGEWRRERAEQQAAVLFQRYPEVRLVWAGNDEMAFGAMQAWRARGGSPGRDAFFSAINSSAAAMTALRTGELSALAGGHFLTGAWALVMLYDHAHGADFASEGLEQVRPMFTLLDKSQIDRYEHRISAPLAPLDFRSYSKHLNPRLRRYGFELKHLLR</sequence>
<name>A9C0B8_DELAS</name>
<reference evidence="5 6" key="1">
    <citation type="journal article" date="2004" name="Appl. Environ. Microbiol.">
        <title>Mineralization of individual congeners of linear alkylbenzenesulfonate by defined pairs of heterotrophic bacteria.</title>
        <authorList>
            <person name="Schleheck D."/>
            <person name="Knepper T.P."/>
            <person name="Fischer K."/>
            <person name="Cook A.M."/>
        </authorList>
    </citation>
    <scope>NUCLEOTIDE SEQUENCE [LARGE SCALE GENOMIC DNA]</scope>
    <source>
        <strain evidence="6">DSM 14801 / SPH-1</strain>
    </source>
</reference>
<evidence type="ECO:0000259" key="4">
    <source>
        <dbReference type="Pfam" id="PF13407"/>
    </source>
</evidence>
<dbReference type="HOGENOM" id="CLU_048104_0_0_4"/>
<dbReference type="PANTHER" id="PTHR46847">
    <property type="entry name" value="D-ALLOSE-BINDING PERIPLASMIC PROTEIN-RELATED"/>
    <property type="match status" value="1"/>
</dbReference>
<protein>
    <submittedName>
        <fullName evidence="5">Periplasmic sugar-binding protein, putative</fullName>
    </submittedName>
</protein>
<feature type="domain" description="Periplasmic binding protein" evidence="4">
    <location>
        <begin position="46"/>
        <end position="325"/>
    </location>
</feature>
<dbReference type="InterPro" id="IPR028082">
    <property type="entry name" value="Peripla_BP_I"/>
</dbReference>
<reference evidence="6" key="2">
    <citation type="submission" date="2007-11" db="EMBL/GenBank/DDBJ databases">
        <title>Complete sequence of Delftia acidovorans DSM 14801 / SPH-1.</title>
        <authorList>
            <person name="Copeland A."/>
            <person name="Lucas S."/>
            <person name="Lapidus A."/>
            <person name="Barry K."/>
            <person name="Glavina del Rio T."/>
            <person name="Dalin E."/>
            <person name="Tice H."/>
            <person name="Pitluck S."/>
            <person name="Lowry S."/>
            <person name="Clum A."/>
            <person name="Schmutz J."/>
            <person name="Larimer F."/>
            <person name="Land M."/>
            <person name="Hauser L."/>
            <person name="Kyrpides N."/>
            <person name="Kim E."/>
            <person name="Schleheck D."/>
            <person name="Richardson P."/>
        </authorList>
    </citation>
    <scope>NUCLEOTIDE SEQUENCE [LARGE SCALE GENOMIC DNA]</scope>
    <source>
        <strain evidence="6">DSM 14801 / SPH-1</strain>
    </source>
</reference>
<dbReference type="AlphaFoldDB" id="A9C0B8"/>
<evidence type="ECO:0000256" key="3">
    <source>
        <dbReference type="ARBA" id="ARBA00022729"/>
    </source>
</evidence>
<dbReference type="Gene3D" id="3.40.50.2300">
    <property type="match status" value="2"/>
</dbReference>
<dbReference type="eggNOG" id="COG1879">
    <property type="taxonomic scope" value="Bacteria"/>
</dbReference>
<keyword evidence="6" id="KW-1185">Reference proteome</keyword>
<dbReference type="Proteomes" id="UP000000784">
    <property type="component" value="Chromosome"/>
</dbReference>
<dbReference type="STRING" id="398578.Daci_4053"/>
<proteinExistence type="inferred from homology"/>
<evidence type="ECO:0000256" key="2">
    <source>
        <dbReference type="ARBA" id="ARBA00007639"/>
    </source>
</evidence>
<dbReference type="EMBL" id="CP000884">
    <property type="protein sequence ID" value="ABX36684.1"/>
    <property type="molecule type" value="Genomic_DNA"/>
</dbReference>